<dbReference type="GO" id="GO:0006508">
    <property type="term" value="P:proteolysis"/>
    <property type="evidence" value="ECO:0007669"/>
    <property type="project" value="UniProtKB-KW"/>
</dbReference>
<dbReference type="PRINTS" id="PR00127">
    <property type="entry name" value="CLPPROTEASEP"/>
</dbReference>
<feature type="region of interest" description="Disordered" evidence="7">
    <location>
        <begin position="399"/>
        <end position="431"/>
    </location>
</feature>
<evidence type="ECO:0000256" key="2">
    <source>
        <dbReference type="ARBA" id="ARBA00022490"/>
    </source>
</evidence>
<dbReference type="SUPFAM" id="SSF52096">
    <property type="entry name" value="ClpP/crotonase"/>
    <property type="match status" value="1"/>
</dbReference>
<dbReference type="PANTHER" id="PTHR10381">
    <property type="entry name" value="ATP-DEPENDENT CLP PROTEASE PROTEOLYTIC SUBUNIT"/>
    <property type="match status" value="1"/>
</dbReference>
<reference evidence="9" key="1">
    <citation type="journal article" date="2019" name="Int. J. Syst. Evol. Microbiol.">
        <title>The Global Catalogue of Microorganisms (GCM) 10K type strain sequencing project: providing services to taxonomists for standard genome sequencing and annotation.</title>
        <authorList>
            <consortium name="The Broad Institute Genomics Platform"/>
            <consortium name="The Broad Institute Genome Sequencing Center for Infectious Disease"/>
            <person name="Wu L."/>
            <person name="Ma J."/>
        </authorList>
    </citation>
    <scope>NUCLEOTIDE SEQUENCE [LARGE SCALE GENOMIC DNA]</scope>
    <source>
        <strain evidence="9">JCM 16904</strain>
    </source>
</reference>
<keyword evidence="9" id="KW-1185">Reference proteome</keyword>
<keyword evidence="4" id="KW-0378">Hydrolase</keyword>
<dbReference type="Gene3D" id="3.90.226.10">
    <property type="entry name" value="2-enoyl-CoA Hydratase, Chain A, domain 1"/>
    <property type="match status" value="1"/>
</dbReference>
<sequence length="431" mass="46812">MRHITARPRAQQREERADWYRIRNAAGDDDGPAEVYIYDEISYWGVSAQDFIGELKAITASEIRLRLNSPGGDVFDGIAIANLLRSHPANVTTWVDGLAASIASVIALAGDRVVMQPHSQMMIHNPWALCIGDADDMRDAAERLDRQSDNLAAVYTERAGGDVQHWRSLMAAETWFTAAEAVTAGLADEVAERRPPEDAPDDEPDEAAKALTRSWDLTVYRYAGRERSPAPNLAVVRNARLPVNGQAQHAPPAGPAAGAQKTQEEDSMSTLAEGLRERLGITSAELDDDALLQALDEALEERADDDPAPPASQRQEPIAAQLPDGMVLVDEATLSELRSNAAEGVAARAQQRAEAREQALNEAVRLGKFAPARRSHWAKAWDADPDGTRQLLDSLAEGLVPLEPIGEPGGEPDTRDEDAAYDRIFTTPGRA</sequence>
<feature type="region of interest" description="Disordered" evidence="7">
    <location>
        <begin position="245"/>
        <end position="271"/>
    </location>
</feature>
<dbReference type="Proteomes" id="UP001500902">
    <property type="component" value="Unassembled WGS sequence"/>
</dbReference>
<proteinExistence type="inferred from homology"/>
<feature type="compositionally biased region" description="Low complexity" evidence="7">
    <location>
        <begin position="245"/>
        <end position="260"/>
    </location>
</feature>
<gene>
    <name evidence="8" type="ORF">GCM10022224_103980</name>
</gene>
<comment type="similarity">
    <text evidence="1 6">Belongs to the peptidase S14 family.</text>
</comment>
<keyword evidence="5" id="KW-0720">Serine protease</keyword>
<dbReference type="InterPro" id="IPR001907">
    <property type="entry name" value="ClpP"/>
</dbReference>
<dbReference type="Pfam" id="PF00574">
    <property type="entry name" value="CLP_protease"/>
    <property type="match status" value="1"/>
</dbReference>
<dbReference type="Pfam" id="PF10123">
    <property type="entry name" value="Mu-like_Pro"/>
    <property type="match status" value="1"/>
</dbReference>
<dbReference type="GO" id="GO:0008233">
    <property type="term" value="F:peptidase activity"/>
    <property type="evidence" value="ECO:0007669"/>
    <property type="project" value="UniProtKB-KW"/>
</dbReference>
<keyword evidence="3 8" id="KW-0645">Protease</keyword>
<feature type="region of interest" description="Disordered" evidence="7">
    <location>
        <begin position="301"/>
        <end position="324"/>
    </location>
</feature>
<comment type="caution">
    <text evidence="8">The sequence shown here is derived from an EMBL/GenBank/DDBJ whole genome shotgun (WGS) entry which is preliminary data.</text>
</comment>
<evidence type="ECO:0000313" key="8">
    <source>
        <dbReference type="EMBL" id="GAA3721740.1"/>
    </source>
</evidence>
<organism evidence="8 9">
    <name type="scientific">Nonomuraea antimicrobica</name>
    <dbReference type="NCBI Taxonomy" id="561173"/>
    <lineage>
        <taxon>Bacteria</taxon>
        <taxon>Bacillati</taxon>
        <taxon>Actinomycetota</taxon>
        <taxon>Actinomycetes</taxon>
        <taxon>Streptosporangiales</taxon>
        <taxon>Streptosporangiaceae</taxon>
        <taxon>Nonomuraea</taxon>
    </lineage>
</organism>
<evidence type="ECO:0000256" key="7">
    <source>
        <dbReference type="SAM" id="MobiDB-lite"/>
    </source>
</evidence>
<evidence type="ECO:0000313" key="9">
    <source>
        <dbReference type="Proteomes" id="UP001500902"/>
    </source>
</evidence>
<evidence type="ECO:0000256" key="6">
    <source>
        <dbReference type="RuleBase" id="RU003567"/>
    </source>
</evidence>
<dbReference type="EMBL" id="BAAAZP010000274">
    <property type="protein sequence ID" value="GAA3721740.1"/>
    <property type="molecule type" value="Genomic_DNA"/>
</dbReference>
<dbReference type="InterPro" id="IPR023562">
    <property type="entry name" value="ClpP/TepA"/>
</dbReference>
<dbReference type="CDD" id="cd07016">
    <property type="entry name" value="S14_ClpP_1"/>
    <property type="match status" value="1"/>
</dbReference>
<dbReference type="InterPro" id="IPR012106">
    <property type="entry name" value="Phage_Mu_Gp1"/>
</dbReference>
<dbReference type="RefSeq" id="WP_344897748.1">
    <property type="nucleotide sequence ID" value="NZ_BAAAZP010000274.1"/>
</dbReference>
<accession>A0ABP7EPH3</accession>
<evidence type="ECO:0000256" key="1">
    <source>
        <dbReference type="ARBA" id="ARBA00007039"/>
    </source>
</evidence>
<keyword evidence="2" id="KW-0963">Cytoplasm</keyword>
<name>A0ABP7EPH3_9ACTN</name>
<evidence type="ECO:0000256" key="3">
    <source>
        <dbReference type="ARBA" id="ARBA00022670"/>
    </source>
</evidence>
<protein>
    <recommendedName>
        <fullName evidence="6">ATP-dependent Clp protease proteolytic subunit</fullName>
    </recommendedName>
</protein>
<dbReference type="InterPro" id="IPR029045">
    <property type="entry name" value="ClpP/crotonase-like_dom_sf"/>
</dbReference>
<dbReference type="PANTHER" id="PTHR10381:SF70">
    <property type="entry name" value="ATP-DEPENDENT CLP PROTEASE PROTEOLYTIC SUBUNIT"/>
    <property type="match status" value="1"/>
</dbReference>
<evidence type="ECO:0000256" key="5">
    <source>
        <dbReference type="ARBA" id="ARBA00022825"/>
    </source>
</evidence>
<evidence type="ECO:0000256" key="4">
    <source>
        <dbReference type="ARBA" id="ARBA00022801"/>
    </source>
</evidence>
<dbReference type="NCBIfam" id="NF045542">
    <property type="entry name" value="Clp_rel_HeadMat"/>
    <property type="match status" value="1"/>
</dbReference>